<keyword evidence="2" id="KW-1133">Transmembrane helix</keyword>
<comment type="caution">
    <text evidence="3">The sequence shown here is derived from an EMBL/GenBank/DDBJ whole genome shotgun (WGS) entry which is preliminary data.</text>
</comment>
<feature type="region of interest" description="Disordered" evidence="1">
    <location>
        <begin position="1"/>
        <end position="22"/>
    </location>
</feature>
<keyword evidence="2" id="KW-0812">Transmembrane</keyword>
<feature type="region of interest" description="Disordered" evidence="1">
    <location>
        <begin position="49"/>
        <end position="89"/>
    </location>
</feature>
<protein>
    <submittedName>
        <fullName evidence="3">Uncharacterized protein</fullName>
    </submittedName>
</protein>
<dbReference type="GeneID" id="78775449"/>
<name>A0A6A5GKM4_CAERE</name>
<feature type="compositionally biased region" description="Low complexity" evidence="1">
    <location>
        <begin position="49"/>
        <end position="65"/>
    </location>
</feature>
<feature type="transmembrane region" description="Helical" evidence="2">
    <location>
        <begin position="140"/>
        <end position="162"/>
    </location>
</feature>
<evidence type="ECO:0000313" key="3">
    <source>
        <dbReference type="EMBL" id="KAF1755877.1"/>
    </source>
</evidence>
<evidence type="ECO:0000256" key="1">
    <source>
        <dbReference type="SAM" id="MobiDB-lite"/>
    </source>
</evidence>
<accession>A0A6A5GKM4</accession>
<keyword evidence="2" id="KW-0472">Membrane</keyword>
<dbReference type="KEGG" id="crq:GCK72_012330"/>
<reference evidence="3 4" key="1">
    <citation type="submission" date="2019-12" db="EMBL/GenBank/DDBJ databases">
        <title>Chromosome-level assembly of the Caenorhabditis remanei genome.</title>
        <authorList>
            <person name="Teterina A.A."/>
            <person name="Willis J.H."/>
            <person name="Phillips P.C."/>
        </authorList>
    </citation>
    <scope>NUCLEOTIDE SEQUENCE [LARGE SCALE GENOMIC DNA]</scope>
    <source>
        <strain evidence="3 4">PX506</strain>
        <tissue evidence="3">Whole organism</tissue>
    </source>
</reference>
<proteinExistence type="predicted"/>
<dbReference type="AlphaFoldDB" id="A0A6A5GKM4"/>
<sequence>MAFGVPSTLSWHHKDATGDPYPSLPYPHPWSPKANFVLATEEVPRVQSKLTKTTTTRNVTQRSQTKLPKKKYESSGKSSHKISRKRATEEFESSSGVECKTCDEQNGICVVSDAVYSCVLTIPVDSLEKNTAANTTNSNVISIIIYTIIIVTSLQLIAFLLIKNRGKMLNWINRRFRRGEGGIDAEKGEANEEVTEEVEKEAKKVMSPSAPMYPSLEAVEESGETGDFVESNNEIEQEDVDEITDDLDRVAAWLD</sequence>
<gene>
    <name evidence="3" type="ORF">GCK72_012330</name>
</gene>
<dbReference type="RefSeq" id="XP_053583793.1">
    <property type="nucleotide sequence ID" value="XM_053729021.1"/>
</dbReference>
<dbReference type="EMBL" id="WUAV01000004">
    <property type="protein sequence ID" value="KAF1755877.1"/>
    <property type="molecule type" value="Genomic_DNA"/>
</dbReference>
<dbReference type="CTD" id="78775449"/>
<evidence type="ECO:0000313" key="4">
    <source>
        <dbReference type="Proteomes" id="UP000483820"/>
    </source>
</evidence>
<dbReference type="Proteomes" id="UP000483820">
    <property type="component" value="Chromosome IV"/>
</dbReference>
<organism evidence="3 4">
    <name type="scientific">Caenorhabditis remanei</name>
    <name type="common">Caenorhabditis vulgaris</name>
    <dbReference type="NCBI Taxonomy" id="31234"/>
    <lineage>
        <taxon>Eukaryota</taxon>
        <taxon>Metazoa</taxon>
        <taxon>Ecdysozoa</taxon>
        <taxon>Nematoda</taxon>
        <taxon>Chromadorea</taxon>
        <taxon>Rhabditida</taxon>
        <taxon>Rhabditina</taxon>
        <taxon>Rhabditomorpha</taxon>
        <taxon>Rhabditoidea</taxon>
        <taxon>Rhabditidae</taxon>
        <taxon>Peloderinae</taxon>
        <taxon>Caenorhabditis</taxon>
    </lineage>
</organism>
<evidence type="ECO:0000256" key="2">
    <source>
        <dbReference type="SAM" id="Phobius"/>
    </source>
</evidence>